<proteinExistence type="predicted"/>
<comment type="caution">
    <text evidence="2">The sequence shown here is derived from an EMBL/GenBank/DDBJ whole genome shotgun (WGS) entry which is preliminary data.</text>
</comment>
<organism evidence="2 3">
    <name type="scientific">Luteimonas flava</name>
    <dbReference type="NCBI Taxonomy" id="3115822"/>
    <lineage>
        <taxon>Bacteria</taxon>
        <taxon>Pseudomonadati</taxon>
        <taxon>Pseudomonadota</taxon>
        <taxon>Gammaproteobacteria</taxon>
        <taxon>Lysobacterales</taxon>
        <taxon>Lysobacteraceae</taxon>
        <taxon>Luteimonas</taxon>
    </lineage>
</organism>
<evidence type="ECO:0000313" key="3">
    <source>
        <dbReference type="Proteomes" id="UP001358324"/>
    </source>
</evidence>
<evidence type="ECO:0000256" key="1">
    <source>
        <dbReference type="SAM" id="MobiDB-lite"/>
    </source>
</evidence>
<reference evidence="2 3" key="1">
    <citation type="submission" date="2024-01" db="EMBL/GenBank/DDBJ databases">
        <title>Novel species of the genus Luteimonas isolated from rivers.</title>
        <authorList>
            <person name="Lu H."/>
        </authorList>
    </citation>
    <scope>NUCLEOTIDE SEQUENCE [LARGE SCALE GENOMIC DNA]</scope>
    <source>
        <strain evidence="2 3">SMYT11W</strain>
    </source>
</reference>
<dbReference type="InterPro" id="IPR009414">
    <property type="entry name" value="DUF1064"/>
</dbReference>
<dbReference type="Proteomes" id="UP001358324">
    <property type="component" value="Unassembled WGS sequence"/>
</dbReference>
<keyword evidence="3" id="KW-1185">Reference proteome</keyword>
<dbReference type="Pfam" id="PF06356">
    <property type="entry name" value="DUF1064"/>
    <property type="match status" value="1"/>
</dbReference>
<dbReference type="Gene3D" id="3.40.91.30">
    <property type="match status" value="1"/>
</dbReference>
<dbReference type="EMBL" id="JAZHBM010000001">
    <property type="protein sequence ID" value="MEF3081887.1"/>
    <property type="molecule type" value="Genomic_DNA"/>
</dbReference>
<evidence type="ECO:0000313" key="2">
    <source>
        <dbReference type="EMBL" id="MEF3081887.1"/>
    </source>
</evidence>
<feature type="region of interest" description="Disordered" evidence="1">
    <location>
        <begin position="1"/>
        <end position="39"/>
    </location>
</feature>
<dbReference type="RefSeq" id="WP_332077601.1">
    <property type="nucleotide sequence ID" value="NZ_JAZHBM010000001.1"/>
</dbReference>
<gene>
    <name evidence="2" type="ORF">V3391_06630</name>
</gene>
<protein>
    <submittedName>
        <fullName evidence="2">DUF1064 domain-containing protein</fullName>
    </submittedName>
</protein>
<sequence>MTRYRTTSDMPGGMRALHDRQHGYRPAPPAAAAREKRTSKYNAVPTEVDGIRFDSKAEANYYRKLKLRVQAGEVRYFLRQVPIHLPGGVKYVCDFVEFRADGTHHYVDVKGVITPQFRDKKKLVEALYPITIECVK</sequence>
<name>A0ABU7WD40_9GAMM</name>
<accession>A0ABU7WD40</accession>